<feature type="transmembrane region" description="Helical" evidence="6">
    <location>
        <begin position="453"/>
        <end position="475"/>
    </location>
</feature>
<feature type="transmembrane region" description="Helical" evidence="6">
    <location>
        <begin position="24"/>
        <end position="50"/>
    </location>
</feature>
<keyword evidence="2" id="KW-1003">Cell membrane</keyword>
<feature type="transmembrane region" description="Helical" evidence="6">
    <location>
        <begin position="300"/>
        <end position="323"/>
    </location>
</feature>
<evidence type="ECO:0000256" key="1">
    <source>
        <dbReference type="ARBA" id="ARBA00004651"/>
    </source>
</evidence>
<keyword evidence="5 6" id="KW-0472">Membrane</keyword>
<feature type="domain" description="ABC3 transporter permease C-terminal" evidence="7">
    <location>
        <begin position="357"/>
        <end position="477"/>
    </location>
</feature>
<dbReference type="Pfam" id="PF02687">
    <property type="entry name" value="FtsX"/>
    <property type="match status" value="2"/>
</dbReference>
<keyword evidence="4 6" id="KW-1133">Transmembrane helix</keyword>
<feature type="transmembrane region" description="Helical" evidence="6">
    <location>
        <begin position="177"/>
        <end position="199"/>
    </location>
</feature>
<dbReference type="AlphaFoldDB" id="A0A0K1JDQ9"/>
<organism evidence="8 9">
    <name type="scientific">Luteipulveratus mongoliensis</name>
    <dbReference type="NCBI Taxonomy" id="571913"/>
    <lineage>
        <taxon>Bacteria</taxon>
        <taxon>Bacillati</taxon>
        <taxon>Actinomycetota</taxon>
        <taxon>Actinomycetes</taxon>
        <taxon>Micrococcales</taxon>
        <taxon>Dermacoccaceae</taxon>
        <taxon>Luteipulveratus</taxon>
    </lineage>
</organism>
<accession>A0A0K1JDQ9</accession>
<evidence type="ECO:0000256" key="6">
    <source>
        <dbReference type="SAM" id="Phobius"/>
    </source>
</evidence>
<evidence type="ECO:0000259" key="7">
    <source>
        <dbReference type="Pfam" id="PF02687"/>
    </source>
</evidence>
<feature type="transmembrane region" description="Helical" evidence="6">
    <location>
        <begin position="357"/>
        <end position="379"/>
    </location>
</feature>
<reference evidence="8 9" key="1">
    <citation type="submission" date="2015-03" db="EMBL/GenBank/DDBJ databases">
        <title>Luteipulveratus halotolerans sp. nov., a novel actinobacterium (Dermacoccaceae) from Sarawak, Malaysia.</title>
        <authorList>
            <person name="Juboi H."/>
            <person name="Basik A."/>
            <person name="Shamsul S.S."/>
            <person name="Arnold P."/>
            <person name="Schmitt E.K."/>
            <person name="Sanglier J.-J."/>
            <person name="Yeo T."/>
        </authorList>
    </citation>
    <scope>NUCLEOTIDE SEQUENCE [LARGE SCALE GENOMIC DNA]</scope>
    <source>
        <strain evidence="8 9">MN07-A0370</strain>
    </source>
</reference>
<dbReference type="KEGG" id="lmoi:VV02_01465"/>
<keyword evidence="9" id="KW-1185">Reference proteome</keyword>
<dbReference type="RefSeq" id="WP_052589391.1">
    <property type="nucleotide sequence ID" value="NZ_CP011112.1"/>
</dbReference>
<sequence>MSVDRGPRLSTLLRMAVTGSRADGLRIVLTALGSAAATVALLLAAAVVSIGPGDGPYRLNLLNESGLRGGVITAMLLVCVPVLAFVGQCSRIGAPARDRRLAAFRMAGGTPSDVRRVVALESFVASGVGSVIGGAAYVVLHVFFSGLGPARVGHGEFGEKIVHPPARVLPADVIPPLWLIVLCLAAVPVGALVGSRIALRRTAITPFGVLRRVAHRPPAVAPAILFAVGVLGLVLWSTLVSFLSGDGGVSGWGFLAMPVLVLLAGLGLIFGSASCAYLLGRFIGSRTRRPALLIAARRMVDAPFTASRVSSAVVLAVLIGAGAQGVRANFMTSVGGKAGDETERDGFFTDSFNAVNAMLVIAVVIAVAGLLVVAAEGVVTRRRTLAALTAVGVPRRTLAVATVLETVLPLVPTVLVATGTGLLAARGVFGTTAYVSGSPEGREVGVPVPWSDLAVLAGGTLLLATAVTAVSLVFLRRSTSITELRAAA</sequence>
<feature type="transmembrane region" description="Helical" evidence="6">
    <location>
        <begin position="123"/>
        <end position="144"/>
    </location>
</feature>
<evidence type="ECO:0000313" key="9">
    <source>
        <dbReference type="Proteomes" id="UP000066480"/>
    </source>
</evidence>
<name>A0A0K1JDQ9_9MICO</name>
<evidence type="ECO:0000313" key="8">
    <source>
        <dbReference type="EMBL" id="AKU14846.1"/>
    </source>
</evidence>
<feature type="domain" description="ABC3 transporter permease C-terminal" evidence="7">
    <location>
        <begin position="75"/>
        <end position="200"/>
    </location>
</feature>
<dbReference type="EMBL" id="CP011112">
    <property type="protein sequence ID" value="AKU14846.1"/>
    <property type="molecule type" value="Genomic_DNA"/>
</dbReference>
<evidence type="ECO:0000256" key="3">
    <source>
        <dbReference type="ARBA" id="ARBA00022692"/>
    </source>
</evidence>
<dbReference type="Proteomes" id="UP000066480">
    <property type="component" value="Chromosome"/>
</dbReference>
<dbReference type="GO" id="GO:0005886">
    <property type="term" value="C:plasma membrane"/>
    <property type="evidence" value="ECO:0007669"/>
    <property type="project" value="UniProtKB-SubCell"/>
</dbReference>
<feature type="transmembrane region" description="Helical" evidence="6">
    <location>
        <begin position="255"/>
        <end position="279"/>
    </location>
</feature>
<dbReference type="InterPro" id="IPR003838">
    <property type="entry name" value="ABC3_permease_C"/>
</dbReference>
<protein>
    <recommendedName>
        <fullName evidence="7">ABC3 transporter permease C-terminal domain-containing protein</fullName>
    </recommendedName>
</protein>
<evidence type="ECO:0000256" key="4">
    <source>
        <dbReference type="ARBA" id="ARBA00022989"/>
    </source>
</evidence>
<comment type="subcellular location">
    <subcellularLocation>
        <location evidence="1">Cell membrane</location>
        <topology evidence="1">Multi-pass membrane protein</topology>
    </subcellularLocation>
</comment>
<evidence type="ECO:0000256" key="2">
    <source>
        <dbReference type="ARBA" id="ARBA00022475"/>
    </source>
</evidence>
<dbReference type="OrthoDB" id="5145974at2"/>
<proteinExistence type="predicted"/>
<feature type="transmembrane region" description="Helical" evidence="6">
    <location>
        <begin position="70"/>
        <end position="90"/>
    </location>
</feature>
<feature type="transmembrane region" description="Helical" evidence="6">
    <location>
        <begin position="400"/>
        <end position="425"/>
    </location>
</feature>
<dbReference type="STRING" id="571913.VV02_01465"/>
<gene>
    <name evidence="8" type="ORF">VV02_01465</name>
</gene>
<keyword evidence="3 6" id="KW-0812">Transmembrane</keyword>
<feature type="transmembrane region" description="Helical" evidence="6">
    <location>
        <begin position="220"/>
        <end position="243"/>
    </location>
</feature>
<evidence type="ECO:0000256" key="5">
    <source>
        <dbReference type="ARBA" id="ARBA00023136"/>
    </source>
</evidence>